<comment type="caution">
    <text evidence="1">The sequence shown here is derived from an EMBL/GenBank/DDBJ whole genome shotgun (WGS) entry which is preliminary data.</text>
</comment>
<evidence type="ECO:0000313" key="1">
    <source>
        <dbReference type="EMBL" id="MCG2429927.1"/>
    </source>
</evidence>
<accession>A0A9X1U582</accession>
<protein>
    <submittedName>
        <fullName evidence="1">Uncharacterized protein</fullName>
    </submittedName>
</protein>
<dbReference type="AlphaFoldDB" id="A0A9X1U582"/>
<dbReference type="RefSeq" id="WP_237606666.1">
    <property type="nucleotide sequence ID" value="NZ_JAIRBB010000001.1"/>
</dbReference>
<reference evidence="1" key="1">
    <citation type="submission" date="2021-09" db="EMBL/GenBank/DDBJ databases">
        <title>Genome of Aequorivita sp. strain F64183.</title>
        <authorList>
            <person name="Wang Y."/>
        </authorList>
    </citation>
    <scope>NUCLEOTIDE SEQUENCE</scope>
    <source>
        <strain evidence="1">F64183</strain>
    </source>
</reference>
<gene>
    <name evidence="1" type="ORF">K8344_02245</name>
</gene>
<dbReference type="PROSITE" id="PS51257">
    <property type="entry name" value="PROKAR_LIPOPROTEIN"/>
    <property type="match status" value="1"/>
</dbReference>
<evidence type="ECO:0000313" key="2">
    <source>
        <dbReference type="Proteomes" id="UP001139462"/>
    </source>
</evidence>
<organism evidence="1 2">
    <name type="scientific">Aequorivita xiaoshiensis</name>
    <dbReference type="NCBI Taxonomy" id="2874476"/>
    <lineage>
        <taxon>Bacteria</taxon>
        <taxon>Pseudomonadati</taxon>
        <taxon>Bacteroidota</taxon>
        <taxon>Flavobacteriia</taxon>
        <taxon>Flavobacteriales</taxon>
        <taxon>Flavobacteriaceae</taxon>
        <taxon>Aequorivita</taxon>
    </lineage>
</organism>
<sequence>MIIKTTLALFSVFIISCGPMQNQSAGDENNSSEMEAKKMIAEGYLAGKIIYSNIKDDCEYTIQLESGERGIYYVDPVNLKEKFKQENQPVWVKYNGLRQMNRCNKAIPVEVTSIVNRTE</sequence>
<name>A0A9X1U582_9FLAO</name>
<keyword evidence="2" id="KW-1185">Reference proteome</keyword>
<proteinExistence type="predicted"/>
<dbReference type="EMBL" id="JAIRBB010000001">
    <property type="protein sequence ID" value="MCG2429927.1"/>
    <property type="molecule type" value="Genomic_DNA"/>
</dbReference>
<dbReference type="Proteomes" id="UP001139462">
    <property type="component" value="Unassembled WGS sequence"/>
</dbReference>